<feature type="transmembrane region" description="Helical" evidence="5">
    <location>
        <begin position="20"/>
        <end position="37"/>
    </location>
</feature>
<name>A0A251XRC9_9MICO</name>
<evidence type="ECO:0000256" key="1">
    <source>
        <dbReference type="ARBA" id="ARBA00004141"/>
    </source>
</evidence>
<evidence type="ECO:0000313" key="7">
    <source>
        <dbReference type="EMBL" id="OUE08067.1"/>
    </source>
</evidence>
<feature type="transmembrane region" description="Helical" evidence="5">
    <location>
        <begin position="222"/>
        <end position="241"/>
    </location>
</feature>
<keyword evidence="4 5" id="KW-0472">Membrane</keyword>
<feature type="transmembrane region" description="Helical" evidence="5">
    <location>
        <begin position="194"/>
        <end position="215"/>
    </location>
</feature>
<evidence type="ECO:0000256" key="3">
    <source>
        <dbReference type="ARBA" id="ARBA00022989"/>
    </source>
</evidence>
<feature type="transmembrane region" description="Helical" evidence="5">
    <location>
        <begin position="253"/>
        <end position="278"/>
    </location>
</feature>
<evidence type="ECO:0000256" key="4">
    <source>
        <dbReference type="ARBA" id="ARBA00023136"/>
    </source>
</evidence>
<dbReference type="InterPro" id="IPR049453">
    <property type="entry name" value="Memb_transporter_dom"/>
</dbReference>
<gene>
    <name evidence="7" type="ORF">CMsap09_03880</name>
</gene>
<feature type="transmembrane region" description="Helical" evidence="5">
    <location>
        <begin position="321"/>
        <end position="342"/>
    </location>
</feature>
<comment type="caution">
    <text evidence="7">The sequence shown here is derived from an EMBL/GenBank/DDBJ whole genome shotgun (WGS) entry which is preliminary data.</text>
</comment>
<protein>
    <recommendedName>
        <fullName evidence="6">Integral membrane bound transporter domain-containing protein</fullName>
    </recommendedName>
</protein>
<organism evidence="7 8">
    <name type="scientific">Clavibacter michiganensis</name>
    <dbReference type="NCBI Taxonomy" id="28447"/>
    <lineage>
        <taxon>Bacteria</taxon>
        <taxon>Bacillati</taxon>
        <taxon>Actinomycetota</taxon>
        <taxon>Actinomycetes</taxon>
        <taxon>Micrococcales</taxon>
        <taxon>Microbacteriaceae</taxon>
        <taxon>Clavibacter</taxon>
    </lineage>
</organism>
<dbReference type="Proteomes" id="UP000195106">
    <property type="component" value="Unassembled WGS sequence"/>
</dbReference>
<feature type="domain" description="Integral membrane bound transporter" evidence="6">
    <location>
        <begin position="209"/>
        <end position="334"/>
    </location>
</feature>
<reference evidence="7 8" key="1">
    <citation type="submission" date="2016-08" db="EMBL/GenBank/DDBJ databases">
        <title>Genome sequence of Clavibacter michiganensis spp. strain CASJ009.</title>
        <authorList>
            <person name="Thapa S.P."/>
            <person name="Coaker G."/>
        </authorList>
    </citation>
    <scope>NUCLEOTIDE SEQUENCE [LARGE SCALE GENOMIC DNA]</scope>
    <source>
        <strain evidence="7">CASJ009</strain>
    </source>
</reference>
<evidence type="ECO:0000313" key="8">
    <source>
        <dbReference type="Proteomes" id="UP000195106"/>
    </source>
</evidence>
<keyword evidence="3 5" id="KW-1133">Transmembrane helix</keyword>
<dbReference type="EMBL" id="MDHJ01000001">
    <property type="protein sequence ID" value="OUE08067.1"/>
    <property type="molecule type" value="Genomic_DNA"/>
</dbReference>
<dbReference type="GO" id="GO:0016020">
    <property type="term" value="C:membrane"/>
    <property type="evidence" value="ECO:0007669"/>
    <property type="project" value="UniProtKB-SubCell"/>
</dbReference>
<evidence type="ECO:0000259" key="6">
    <source>
        <dbReference type="Pfam" id="PF13515"/>
    </source>
</evidence>
<dbReference type="Pfam" id="PF13515">
    <property type="entry name" value="FUSC_2"/>
    <property type="match status" value="1"/>
</dbReference>
<evidence type="ECO:0000256" key="5">
    <source>
        <dbReference type="SAM" id="Phobius"/>
    </source>
</evidence>
<evidence type="ECO:0000256" key="2">
    <source>
        <dbReference type="ARBA" id="ARBA00022692"/>
    </source>
</evidence>
<feature type="transmembrane region" description="Helical" evidence="5">
    <location>
        <begin position="290"/>
        <end position="309"/>
    </location>
</feature>
<sequence>MTASPAARPPSTRALDLEAAARASVGLLVPLLVLLAIDRLDLALYASFGAFTGLYGRNERYRLRLVSVGAAAGMMLVAIATGVLLSLADAPLALEAVGLAIVLGGASLVSTAMSLVPPHPLFPVFGLVVCAAVPVDAAQARDALVTAVAAILFSAGVCMSGWLLRRWAPDAHAHRFRALPRVPVRDAAVHRDPAAWTAVAANVVGALVAGGIAVALGLGHHYWAVVTLVAVLPVVRGPLSFTRVAHRVLGTLAGSVVAAGILALHLPVAAVIAVAVACQFAAELAVGRHYGLALVFITPLALVMGGLGRTQPVIPLVADRVVDTVVGAAVGVAVILVLRALARRRRPREGRADGRPAAAA</sequence>
<feature type="transmembrane region" description="Helical" evidence="5">
    <location>
        <begin position="65"/>
        <end position="85"/>
    </location>
</feature>
<keyword evidence="2 5" id="KW-0812">Transmembrane</keyword>
<proteinExistence type="predicted"/>
<dbReference type="AlphaFoldDB" id="A0A251XRC9"/>
<accession>A0A251XRC9</accession>
<feature type="transmembrane region" description="Helical" evidence="5">
    <location>
        <begin position="144"/>
        <end position="164"/>
    </location>
</feature>
<comment type="subcellular location">
    <subcellularLocation>
        <location evidence="1">Membrane</location>
        <topology evidence="1">Multi-pass membrane protein</topology>
    </subcellularLocation>
</comment>